<dbReference type="SUPFAM" id="SSF158446">
    <property type="entry name" value="IVS-encoded protein-like"/>
    <property type="match status" value="1"/>
</dbReference>
<evidence type="ECO:0000313" key="2">
    <source>
        <dbReference type="Proteomes" id="UP001409291"/>
    </source>
</evidence>
<dbReference type="PANTHER" id="PTHR38471:SF2">
    <property type="entry name" value="FOUR HELIX BUNDLE PROTEIN"/>
    <property type="match status" value="1"/>
</dbReference>
<evidence type="ECO:0000313" key="1">
    <source>
        <dbReference type="EMBL" id="MEN5380455.1"/>
    </source>
</evidence>
<sequence length="117" mass="13398">MRSHKDLIVYQRSLLYVKCIYDLSHDFPEVEKFGLTSQIRRAAVSVPSNIAEGAARRSAKEFLQFLYIALGSLSEIETQIEIAKLLGYTIVIDSALEENVQLRRMLLKLIENIKNKI</sequence>
<dbReference type="NCBIfam" id="TIGR02436">
    <property type="entry name" value="four helix bundle protein"/>
    <property type="match status" value="1"/>
</dbReference>
<proteinExistence type="predicted"/>
<dbReference type="Pfam" id="PF05635">
    <property type="entry name" value="23S_rRNA_IVP"/>
    <property type="match status" value="1"/>
</dbReference>
<dbReference type="InterPro" id="IPR036583">
    <property type="entry name" value="23S_rRNA_IVS_sf"/>
</dbReference>
<dbReference type="CDD" id="cd16377">
    <property type="entry name" value="23S_rRNA_IVP_like"/>
    <property type="match status" value="1"/>
</dbReference>
<reference evidence="1 2" key="1">
    <citation type="submission" date="2024-04" db="EMBL/GenBank/DDBJ databases">
        <title>WGS of bacteria from Torrens River.</title>
        <authorList>
            <person name="Wyrsch E.R."/>
            <person name="Drigo B."/>
        </authorList>
    </citation>
    <scope>NUCLEOTIDE SEQUENCE [LARGE SCALE GENOMIC DNA]</scope>
    <source>
        <strain evidence="1 2">TWI391</strain>
    </source>
</reference>
<protein>
    <submittedName>
        <fullName evidence="1">Four helix bundle protein</fullName>
    </submittedName>
</protein>
<dbReference type="InterPro" id="IPR012657">
    <property type="entry name" value="23S_rRNA-intervening_sequence"/>
</dbReference>
<gene>
    <name evidence="1" type="ORF">ABE541_24560</name>
</gene>
<comment type="caution">
    <text evidence="1">The sequence shown here is derived from an EMBL/GenBank/DDBJ whole genome shotgun (WGS) entry which is preliminary data.</text>
</comment>
<dbReference type="RefSeq" id="WP_346583294.1">
    <property type="nucleotide sequence ID" value="NZ_JBDJLH010000010.1"/>
</dbReference>
<organism evidence="1 2">
    <name type="scientific">Sphingobacterium kitahiroshimense</name>
    <dbReference type="NCBI Taxonomy" id="470446"/>
    <lineage>
        <taxon>Bacteria</taxon>
        <taxon>Pseudomonadati</taxon>
        <taxon>Bacteroidota</taxon>
        <taxon>Sphingobacteriia</taxon>
        <taxon>Sphingobacteriales</taxon>
        <taxon>Sphingobacteriaceae</taxon>
        <taxon>Sphingobacterium</taxon>
    </lineage>
</organism>
<accession>A0ABV0C0V5</accession>
<dbReference type="Gene3D" id="1.20.1440.60">
    <property type="entry name" value="23S rRNA-intervening sequence"/>
    <property type="match status" value="1"/>
</dbReference>
<dbReference type="PANTHER" id="PTHR38471">
    <property type="entry name" value="FOUR HELIX BUNDLE PROTEIN"/>
    <property type="match status" value="1"/>
</dbReference>
<dbReference type="EMBL" id="JBDJNQ010000018">
    <property type="protein sequence ID" value="MEN5380455.1"/>
    <property type="molecule type" value="Genomic_DNA"/>
</dbReference>
<name>A0ABV0C0V5_9SPHI</name>
<dbReference type="Proteomes" id="UP001409291">
    <property type="component" value="Unassembled WGS sequence"/>
</dbReference>
<keyword evidence="2" id="KW-1185">Reference proteome</keyword>